<proteinExistence type="predicted"/>
<dbReference type="Gene3D" id="1.10.10.60">
    <property type="entry name" value="Homeodomain-like"/>
    <property type="match status" value="1"/>
</dbReference>
<accession>A0A1L2ZNU3</accession>
<name>A0A1L2ZNU3_9MICC</name>
<evidence type="ECO:0000256" key="1">
    <source>
        <dbReference type="SAM" id="MobiDB-lite"/>
    </source>
</evidence>
<dbReference type="Proteomes" id="UP000183530">
    <property type="component" value="Chromosome"/>
</dbReference>
<feature type="region of interest" description="Disordered" evidence="1">
    <location>
        <begin position="90"/>
        <end position="111"/>
    </location>
</feature>
<evidence type="ECO:0000313" key="2">
    <source>
        <dbReference type="EMBL" id="APF40820.1"/>
    </source>
</evidence>
<dbReference type="KEGG" id="nae:BHE16_07125"/>
<evidence type="ECO:0000313" key="3">
    <source>
        <dbReference type="Proteomes" id="UP000183530"/>
    </source>
</evidence>
<gene>
    <name evidence="2" type="ORF">BHE16_07125</name>
</gene>
<dbReference type="EMBL" id="CP018135">
    <property type="protein sequence ID" value="APF40820.1"/>
    <property type="molecule type" value="Genomic_DNA"/>
</dbReference>
<dbReference type="STRING" id="556325.BHE16_07125"/>
<organism evidence="2 3">
    <name type="scientific">Neomicrococcus aestuarii</name>
    <dbReference type="NCBI Taxonomy" id="556325"/>
    <lineage>
        <taxon>Bacteria</taxon>
        <taxon>Bacillati</taxon>
        <taxon>Actinomycetota</taxon>
        <taxon>Actinomycetes</taxon>
        <taxon>Micrococcales</taxon>
        <taxon>Micrococcaceae</taxon>
        <taxon>Neomicrococcus</taxon>
    </lineage>
</organism>
<protein>
    <submittedName>
        <fullName evidence="2">Uncharacterized protein</fullName>
    </submittedName>
</protein>
<keyword evidence="3" id="KW-1185">Reference proteome</keyword>
<reference evidence="2 3" key="1">
    <citation type="submission" date="2016-11" db="EMBL/GenBank/DDBJ databases">
        <title>Genome sequencing of Zhihengliuella aestuarii B18 antagonistic to Plasmodiophora brassicae.</title>
        <authorList>
            <person name="Luo Y."/>
        </authorList>
    </citation>
    <scope>NUCLEOTIDE SEQUENCE [LARGE SCALE GENOMIC DNA]</scope>
    <source>
        <strain evidence="2 3">B18</strain>
    </source>
</reference>
<dbReference type="AlphaFoldDB" id="A0A1L2ZNU3"/>
<sequence length="111" mass="12658">MAVVDNETFLRFRNAVERKYFRTRSVAVYARRLGYSARTLSRAALVATWVFAKAFIDGHVMLEAKRLLAHGQDPVALRGPHRLRRRQQLRQILPAPRGLNPGSVPPKLSPR</sequence>